<dbReference type="SUPFAM" id="SSF51735">
    <property type="entry name" value="NAD(P)-binding Rossmann-fold domains"/>
    <property type="match status" value="1"/>
</dbReference>
<dbReference type="Gene3D" id="3.40.50.720">
    <property type="entry name" value="NAD(P)-binding Rossmann-like Domain"/>
    <property type="match status" value="1"/>
</dbReference>
<dbReference type="RefSeq" id="WP_185679394.1">
    <property type="nucleotide sequence ID" value="NZ_JACLAX010000009.1"/>
</dbReference>
<comment type="similarity">
    <text evidence="1">Belongs to the short-chain dehydrogenases/reductases (SDR) family.</text>
</comment>
<dbReference type="PRINTS" id="PR00080">
    <property type="entry name" value="SDRFAMILY"/>
</dbReference>
<evidence type="ECO:0000313" key="4">
    <source>
        <dbReference type="Proteomes" id="UP000551327"/>
    </source>
</evidence>
<keyword evidence="4" id="KW-1185">Reference proteome</keyword>
<evidence type="ECO:0000256" key="2">
    <source>
        <dbReference type="ARBA" id="ARBA00023002"/>
    </source>
</evidence>
<comment type="caution">
    <text evidence="3">The sequence shown here is derived from an EMBL/GenBank/DDBJ whole genome shotgun (WGS) entry which is preliminary data.</text>
</comment>
<dbReference type="Proteomes" id="UP000551327">
    <property type="component" value="Unassembled WGS sequence"/>
</dbReference>
<dbReference type="PANTHER" id="PTHR24321">
    <property type="entry name" value="DEHYDROGENASES, SHORT CHAIN"/>
    <property type="match status" value="1"/>
</dbReference>
<organism evidence="3 4">
    <name type="scientific">Novosphingobium piscinae</name>
    <dbReference type="NCBI Taxonomy" id="1507448"/>
    <lineage>
        <taxon>Bacteria</taxon>
        <taxon>Pseudomonadati</taxon>
        <taxon>Pseudomonadota</taxon>
        <taxon>Alphaproteobacteria</taxon>
        <taxon>Sphingomonadales</taxon>
        <taxon>Sphingomonadaceae</taxon>
        <taxon>Novosphingobium</taxon>
    </lineage>
</organism>
<keyword evidence="2" id="KW-0560">Oxidoreductase</keyword>
<gene>
    <name evidence="3" type="ORF">H7F53_10260</name>
</gene>
<protein>
    <submittedName>
        <fullName evidence="3">SDR family oxidoreductase</fullName>
    </submittedName>
</protein>
<dbReference type="Pfam" id="PF13561">
    <property type="entry name" value="adh_short_C2"/>
    <property type="match status" value="1"/>
</dbReference>
<dbReference type="CDD" id="cd05233">
    <property type="entry name" value="SDR_c"/>
    <property type="match status" value="1"/>
</dbReference>
<dbReference type="EMBL" id="JACLAX010000009">
    <property type="protein sequence ID" value="MBC2669527.1"/>
    <property type="molecule type" value="Genomic_DNA"/>
</dbReference>
<dbReference type="FunFam" id="3.40.50.720:FF:000084">
    <property type="entry name" value="Short-chain dehydrogenase reductase"/>
    <property type="match status" value="1"/>
</dbReference>
<proteinExistence type="inferred from homology"/>
<dbReference type="InterPro" id="IPR002347">
    <property type="entry name" value="SDR_fam"/>
</dbReference>
<dbReference type="InterPro" id="IPR036291">
    <property type="entry name" value="NAD(P)-bd_dom_sf"/>
</dbReference>
<reference evidence="3 4" key="1">
    <citation type="submission" date="2020-08" db="EMBL/GenBank/DDBJ databases">
        <title>The genome sequence of type strain Novosphingobium piscinae KCTC 42194.</title>
        <authorList>
            <person name="Liu Y."/>
        </authorList>
    </citation>
    <scope>NUCLEOTIDE SEQUENCE [LARGE SCALE GENOMIC DNA]</scope>
    <source>
        <strain evidence="3 4">KCTC 42194</strain>
    </source>
</reference>
<accession>A0A7X1G059</accession>
<evidence type="ECO:0000313" key="3">
    <source>
        <dbReference type="EMBL" id="MBC2669527.1"/>
    </source>
</evidence>
<name>A0A7X1G059_9SPHN</name>
<dbReference type="PANTHER" id="PTHR24321:SF8">
    <property type="entry name" value="ESTRADIOL 17-BETA-DEHYDROGENASE 8-RELATED"/>
    <property type="match status" value="1"/>
</dbReference>
<sequence>MAKRLEERVCVVTGAAQGMGRASAREMAREGAKVIVADINEAAGRDAVDLIISEGGTAQFIKVDLRSSESIRNLMDQTAKLYGGIDVVHANAAIHETDLTPNTSIEELPEEIWDVVNDINLKAVWLCTKYAVPYLKNSEAAAIVNVASTGATVAYPMAAAYCATKGGVEMLTKASATDLAKFGIRVNCYCPAAIRTPMLEKYISAADDPSAVEAFLRGAHLLPRLGEPEEVAKLAVFLACSDSSFITGAAYLIDGGALAWRGLNAA</sequence>
<dbReference type="AlphaFoldDB" id="A0A7X1G059"/>
<dbReference type="GO" id="GO:0016491">
    <property type="term" value="F:oxidoreductase activity"/>
    <property type="evidence" value="ECO:0007669"/>
    <property type="project" value="UniProtKB-KW"/>
</dbReference>
<dbReference type="PRINTS" id="PR00081">
    <property type="entry name" value="GDHRDH"/>
</dbReference>
<evidence type="ECO:0000256" key="1">
    <source>
        <dbReference type="ARBA" id="ARBA00006484"/>
    </source>
</evidence>